<name>A0A379YDQ4_9GAMM</name>
<dbReference type="HAMAP" id="MF_04136">
    <property type="entry name" value="SAR_ENDOLYSIN"/>
    <property type="match status" value="1"/>
</dbReference>
<dbReference type="GO" id="GO:0003796">
    <property type="term" value="F:lysozyme activity"/>
    <property type="evidence" value="ECO:0007669"/>
    <property type="project" value="UniProtKB-EC"/>
</dbReference>
<keyword evidence="5 6" id="KW-0326">Glycosidase</keyword>
<protein>
    <recommendedName>
        <fullName evidence="6">Lysozyme</fullName>
        <ecNumber evidence="6">3.2.1.17</ecNumber>
    </recommendedName>
</protein>
<evidence type="ECO:0000256" key="4">
    <source>
        <dbReference type="ARBA" id="ARBA00022801"/>
    </source>
</evidence>
<evidence type="ECO:0000313" key="7">
    <source>
        <dbReference type="EMBL" id="SUI43327.1"/>
    </source>
</evidence>
<evidence type="ECO:0000313" key="8">
    <source>
        <dbReference type="Proteomes" id="UP000255529"/>
    </source>
</evidence>
<dbReference type="InterPro" id="IPR043688">
    <property type="entry name" value="SAR_endolysin-like"/>
</dbReference>
<dbReference type="GO" id="GO:0016998">
    <property type="term" value="P:cell wall macromolecule catabolic process"/>
    <property type="evidence" value="ECO:0007669"/>
    <property type="project" value="InterPro"/>
</dbReference>
<dbReference type="InterPro" id="IPR034690">
    <property type="entry name" value="Endolysin_T4_type"/>
</dbReference>
<dbReference type="Pfam" id="PF00959">
    <property type="entry name" value="Phage_lysozyme"/>
    <property type="match status" value="1"/>
</dbReference>
<evidence type="ECO:0000256" key="3">
    <source>
        <dbReference type="ARBA" id="ARBA00022638"/>
    </source>
</evidence>
<dbReference type="AlphaFoldDB" id="A0A379YDQ4"/>
<dbReference type="InterPro" id="IPR023347">
    <property type="entry name" value="Lysozyme_dom_sf"/>
</dbReference>
<dbReference type="GO" id="GO:0031640">
    <property type="term" value="P:killing of cells of another organism"/>
    <property type="evidence" value="ECO:0007669"/>
    <property type="project" value="UniProtKB-KW"/>
</dbReference>
<dbReference type="EC" id="3.2.1.17" evidence="6"/>
<dbReference type="PANTHER" id="PTHR38107:SF3">
    <property type="entry name" value="LYSOZYME RRRD-RELATED"/>
    <property type="match status" value="1"/>
</dbReference>
<accession>A0A379YDQ4</accession>
<proteinExistence type="inferred from homology"/>
<dbReference type="PANTHER" id="PTHR38107">
    <property type="match status" value="1"/>
</dbReference>
<dbReference type="EMBL" id="UGYN01000002">
    <property type="protein sequence ID" value="SUI43327.1"/>
    <property type="molecule type" value="Genomic_DNA"/>
</dbReference>
<keyword evidence="3 6" id="KW-0081">Bacteriolytic enzyme</keyword>
<keyword evidence="2 6" id="KW-0929">Antimicrobial</keyword>
<keyword evidence="4 6" id="KW-0378">Hydrolase</keyword>
<sequence length="161" mass="17590">MAMSSTLRKSLLGAAGTGAVAIATLMIPELEGVRLEPYRDVAGVLTVCYGHTGPDIIPGKRYSLAQCKAMLDKDLIPFSRSVERSVKVPATEYQKAALISFSYNVGIYAFEHSSLLRKLNARDAAGACAGLRQWIYAGGKPWKGLMNRRDIEHEVCTWGQK</sequence>
<gene>
    <name evidence="7" type="ORF">NCTC11544_00171</name>
</gene>
<reference evidence="7 8" key="1">
    <citation type="submission" date="2018-06" db="EMBL/GenBank/DDBJ databases">
        <authorList>
            <consortium name="Pathogen Informatics"/>
            <person name="Doyle S."/>
        </authorList>
    </citation>
    <scope>NUCLEOTIDE SEQUENCE [LARGE SCALE GENOMIC DNA]</scope>
    <source>
        <strain evidence="7 8">NCTC11544</strain>
    </source>
</reference>
<dbReference type="Proteomes" id="UP000255529">
    <property type="component" value="Unassembled WGS sequence"/>
</dbReference>
<evidence type="ECO:0000256" key="2">
    <source>
        <dbReference type="ARBA" id="ARBA00022529"/>
    </source>
</evidence>
<comment type="similarity">
    <text evidence="6">Belongs to the glycosyl hydrolase 24 family.</text>
</comment>
<evidence type="ECO:0000256" key="5">
    <source>
        <dbReference type="ARBA" id="ARBA00023295"/>
    </source>
</evidence>
<dbReference type="CDD" id="cd16900">
    <property type="entry name" value="endolysin_R21-like"/>
    <property type="match status" value="1"/>
</dbReference>
<evidence type="ECO:0000256" key="1">
    <source>
        <dbReference type="ARBA" id="ARBA00000632"/>
    </source>
</evidence>
<dbReference type="GO" id="GO:0042742">
    <property type="term" value="P:defense response to bacterium"/>
    <property type="evidence" value="ECO:0007669"/>
    <property type="project" value="UniProtKB-KW"/>
</dbReference>
<dbReference type="GO" id="GO:0009253">
    <property type="term" value="P:peptidoglycan catabolic process"/>
    <property type="evidence" value="ECO:0007669"/>
    <property type="project" value="InterPro"/>
</dbReference>
<dbReference type="InterPro" id="IPR002196">
    <property type="entry name" value="Glyco_hydro_24"/>
</dbReference>
<dbReference type="RefSeq" id="WP_115182699.1">
    <property type="nucleotide sequence ID" value="NZ_CAMKUF010000001.1"/>
</dbReference>
<evidence type="ECO:0000256" key="6">
    <source>
        <dbReference type="RuleBase" id="RU003788"/>
    </source>
</evidence>
<dbReference type="InterPro" id="IPR051018">
    <property type="entry name" value="Bacteriophage_GH24"/>
</dbReference>
<dbReference type="InterPro" id="IPR023346">
    <property type="entry name" value="Lysozyme-like_dom_sf"/>
</dbReference>
<dbReference type="HAMAP" id="MF_04110">
    <property type="entry name" value="ENDOLYSIN_T4"/>
    <property type="match status" value="1"/>
</dbReference>
<dbReference type="Gene3D" id="1.10.530.40">
    <property type="match status" value="1"/>
</dbReference>
<comment type="catalytic activity">
    <reaction evidence="1 6">
        <text>Hydrolysis of (1-&gt;4)-beta-linkages between N-acetylmuramic acid and N-acetyl-D-glucosamine residues in a peptidoglycan and between N-acetyl-D-glucosamine residues in chitodextrins.</text>
        <dbReference type="EC" id="3.2.1.17"/>
    </reaction>
</comment>
<organism evidence="7 8">
    <name type="scientific">Serratia quinivorans</name>
    <dbReference type="NCBI Taxonomy" id="137545"/>
    <lineage>
        <taxon>Bacteria</taxon>
        <taxon>Pseudomonadati</taxon>
        <taxon>Pseudomonadota</taxon>
        <taxon>Gammaproteobacteria</taxon>
        <taxon>Enterobacterales</taxon>
        <taxon>Yersiniaceae</taxon>
        <taxon>Serratia</taxon>
    </lineage>
</organism>
<dbReference type="SUPFAM" id="SSF53955">
    <property type="entry name" value="Lysozyme-like"/>
    <property type="match status" value="1"/>
</dbReference>